<evidence type="ECO:0000313" key="3">
    <source>
        <dbReference type="Proteomes" id="UP000034746"/>
    </source>
</evidence>
<organism evidence="2 3">
    <name type="scientific">Candidatus Uhrbacteria bacterium GW2011_GWF2_41_16</name>
    <dbReference type="NCBI Taxonomy" id="1618997"/>
    <lineage>
        <taxon>Bacteria</taxon>
        <taxon>Candidatus Uhriibacteriota</taxon>
    </lineage>
</organism>
<gene>
    <name evidence="2" type="ORF">UU48_C0005G0038</name>
</gene>
<feature type="non-terminal residue" evidence="2">
    <location>
        <position position="1"/>
    </location>
</feature>
<protein>
    <submittedName>
        <fullName evidence="2">Uncharacterized protein</fullName>
    </submittedName>
</protein>
<name>A0A0G0YCY7_9BACT</name>
<accession>A0A0G0YCY7</accession>
<dbReference type="Proteomes" id="UP000034746">
    <property type="component" value="Unassembled WGS sequence"/>
</dbReference>
<sequence length="45" mass="5062">ASWVPLRAQKAYRKQAKEASLKGYSPPRRARTNPQTCSAPACFRI</sequence>
<comment type="caution">
    <text evidence="2">The sequence shown here is derived from an EMBL/GenBank/DDBJ whole genome shotgun (WGS) entry which is preliminary data.</text>
</comment>
<proteinExistence type="predicted"/>
<evidence type="ECO:0000256" key="1">
    <source>
        <dbReference type="SAM" id="MobiDB-lite"/>
    </source>
</evidence>
<evidence type="ECO:0000313" key="2">
    <source>
        <dbReference type="EMBL" id="KKR98182.1"/>
    </source>
</evidence>
<dbReference type="EMBL" id="LCAU01000005">
    <property type="protein sequence ID" value="KKR98182.1"/>
    <property type="molecule type" value="Genomic_DNA"/>
</dbReference>
<feature type="region of interest" description="Disordered" evidence="1">
    <location>
        <begin position="17"/>
        <end position="39"/>
    </location>
</feature>
<reference evidence="2 3" key="1">
    <citation type="journal article" date="2015" name="Nature">
        <title>rRNA introns, odd ribosomes, and small enigmatic genomes across a large radiation of phyla.</title>
        <authorList>
            <person name="Brown C.T."/>
            <person name="Hug L.A."/>
            <person name="Thomas B.C."/>
            <person name="Sharon I."/>
            <person name="Castelle C.J."/>
            <person name="Singh A."/>
            <person name="Wilkins M.J."/>
            <person name="Williams K.H."/>
            <person name="Banfield J.F."/>
        </authorList>
    </citation>
    <scope>NUCLEOTIDE SEQUENCE [LARGE SCALE GENOMIC DNA]</scope>
</reference>
<dbReference type="AlphaFoldDB" id="A0A0G0YCY7"/>